<comment type="similarity">
    <text evidence="2">Belongs to the bacterial solute-binding protein 2 family.</text>
</comment>
<sequence>MVGAVALLPVLAACSTGGQTSPTDDGSDGTKPVNIAFLGYIGGDFPEAVAQGAEDVVSADGGTVTSFDAHFDPQEQISQCQDAITSGRFQAIILVPVDPATGVPCAAAAAAAGIPVATMETAVGTDPYALEPQVDGVVAVAVTPLESQVSVDVELIKEACAGASPCEIIAEISSPTDRWTNDLINGIETALGSDASVVQKVVSQYDPGQIAKALPDALNAHPDAQVFFAVSDQSALAAIPVIAQAGKTEQVKIIGLGGSGQATEAVADGTLFGTTATWPLQTGKLLAEALIESVSGSEITQASVDLLKIDTPVLITGETVGEFKPEWG</sequence>
<dbReference type="PANTHER" id="PTHR46847">
    <property type="entry name" value="D-ALLOSE-BINDING PERIPLASMIC PROTEIN-RELATED"/>
    <property type="match status" value="1"/>
</dbReference>
<feature type="domain" description="Periplasmic binding protein" evidence="4">
    <location>
        <begin position="40"/>
        <end position="296"/>
    </location>
</feature>
<dbReference type="PANTHER" id="PTHR46847:SF1">
    <property type="entry name" value="D-ALLOSE-BINDING PERIPLASMIC PROTEIN-RELATED"/>
    <property type="match status" value="1"/>
</dbReference>
<dbReference type="SUPFAM" id="SSF53822">
    <property type="entry name" value="Periplasmic binding protein-like I"/>
    <property type="match status" value="1"/>
</dbReference>
<evidence type="ECO:0000313" key="5">
    <source>
        <dbReference type="EMBL" id="XBX78408.1"/>
    </source>
</evidence>
<dbReference type="GO" id="GO:0030313">
    <property type="term" value="C:cell envelope"/>
    <property type="evidence" value="ECO:0007669"/>
    <property type="project" value="UniProtKB-SubCell"/>
</dbReference>
<evidence type="ECO:0000256" key="1">
    <source>
        <dbReference type="ARBA" id="ARBA00004196"/>
    </source>
</evidence>
<dbReference type="RefSeq" id="WP_350351676.1">
    <property type="nucleotide sequence ID" value="NZ_CP158357.1"/>
</dbReference>
<keyword evidence="3" id="KW-0732">Signal</keyword>
<dbReference type="GO" id="GO:0030246">
    <property type="term" value="F:carbohydrate binding"/>
    <property type="evidence" value="ECO:0007669"/>
    <property type="project" value="UniProtKB-ARBA"/>
</dbReference>
<protein>
    <submittedName>
        <fullName evidence="5">Sugar ABC transporter substrate-binding protein</fullName>
    </submittedName>
</protein>
<evidence type="ECO:0000256" key="3">
    <source>
        <dbReference type="ARBA" id="ARBA00022729"/>
    </source>
</evidence>
<dbReference type="Pfam" id="PF13407">
    <property type="entry name" value="Peripla_BP_4"/>
    <property type="match status" value="1"/>
</dbReference>
<comment type="subcellular location">
    <subcellularLocation>
        <location evidence="1">Cell envelope</location>
    </subcellularLocation>
</comment>
<dbReference type="CDD" id="cd01536">
    <property type="entry name" value="PBP1_ABC_sugar_binding-like"/>
    <property type="match status" value="1"/>
</dbReference>
<dbReference type="EMBL" id="CP158357">
    <property type="protein sequence ID" value="XBX78408.1"/>
    <property type="molecule type" value="Genomic_DNA"/>
</dbReference>
<reference evidence="5" key="1">
    <citation type="submission" date="2024-06" db="EMBL/GenBank/DDBJ databases">
        <title>Draft genome sequence of Microbacterium sp. strain A8/3-1, isolated from Oxytropis tragacanthoides Fisch. ex DC. Root nodules in the Altai region of Russia.</title>
        <authorList>
            <person name="Sazanova A."/>
            <person name="Guro P."/>
            <person name="Kuznetsova I."/>
            <person name="Belimov A."/>
            <person name="Safronova V."/>
        </authorList>
    </citation>
    <scope>NUCLEOTIDE SEQUENCE</scope>
    <source>
        <strain evidence="5">A8/3-1</strain>
    </source>
</reference>
<evidence type="ECO:0000259" key="4">
    <source>
        <dbReference type="Pfam" id="PF13407"/>
    </source>
</evidence>
<gene>
    <name evidence="5" type="ORF">ABS642_21300</name>
</gene>
<evidence type="ECO:0000256" key="2">
    <source>
        <dbReference type="ARBA" id="ARBA00007639"/>
    </source>
</evidence>
<dbReference type="AlphaFoldDB" id="A0AAU7VW28"/>
<name>A0AAU7VW28_9MICO</name>
<accession>A0AAU7VW28</accession>
<dbReference type="InterPro" id="IPR025997">
    <property type="entry name" value="SBP_2_dom"/>
</dbReference>
<proteinExistence type="inferred from homology"/>
<organism evidence="5">
    <name type="scientific">Microbacterium sp. A8/3-1</name>
    <dbReference type="NCBI Taxonomy" id="3160749"/>
    <lineage>
        <taxon>Bacteria</taxon>
        <taxon>Bacillati</taxon>
        <taxon>Actinomycetota</taxon>
        <taxon>Actinomycetes</taxon>
        <taxon>Micrococcales</taxon>
        <taxon>Microbacteriaceae</taxon>
        <taxon>Microbacterium</taxon>
    </lineage>
</organism>
<dbReference type="Gene3D" id="3.40.50.2300">
    <property type="match status" value="2"/>
</dbReference>
<dbReference type="InterPro" id="IPR028082">
    <property type="entry name" value="Peripla_BP_I"/>
</dbReference>